<dbReference type="EMBL" id="VSSQ01016531">
    <property type="protein sequence ID" value="MPM57964.1"/>
    <property type="molecule type" value="Genomic_DNA"/>
</dbReference>
<sequence length="81" mass="9212">MLPFFMTRPDGSTMHPPRYDDYPKQIMIGYGDALDEGDAALFTDVNKKHRSNVEVLIFRGDTENLTRQLDGIQLERIGGLL</sequence>
<reference evidence="1" key="1">
    <citation type="submission" date="2019-08" db="EMBL/GenBank/DDBJ databases">
        <authorList>
            <person name="Kucharzyk K."/>
            <person name="Murdoch R.W."/>
            <person name="Higgins S."/>
            <person name="Loffler F."/>
        </authorList>
    </citation>
    <scope>NUCLEOTIDE SEQUENCE</scope>
</reference>
<proteinExistence type="predicted"/>
<organism evidence="1">
    <name type="scientific">bioreactor metagenome</name>
    <dbReference type="NCBI Taxonomy" id="1076179"/>
    <lineage>
        <taxon>unclassified sequences</taxon>
        <taxon>metagenomes</taxon>
        <taxon>ecological metagenomes</taxon>
    </lineage>
</organism>
<gene>
    <name evidence="1" type="ORF">SDC9_104793</name>
</gene>
<protein>
    <submittedName>
        <fullName evidence="1">Uncharacterized protein</fullName>
    </submittedName>
</protein>
<accession>A0A645B8D8</accession>
<dbReference type="AlphaFoldDB" id="A0A645B8D8"/>
<evidence type="ECO:0000313" key="1">
    <source>
        <dbReference type="EMBL" id="MPM57964.1"/>
    </source>
</evidence>
<comment type="caution">
    <text evidence="1">The sequence shown here is derived from an EMBL/GenBank/DDBJ whole genome shotgun (WGS) entry which is preliminary data.</text>
</comment>
<name>A0A645B8D8_9ZZZZ</name>